<keyword evidence="2" id="KW-1185">Reference proteome</keyword>
<sequence length="172" mass="19503">MLAMLSLQCRSVASMVDARRLTLLLQQLRLIRLKNPFLTMTVIRECVPVLDPMSSKIPSTARTTNITKMIVDEMPFQLPVVRLDIENDTVGYRSFEIYGLHCFLKTPAAGHLRKLEAPNMLYAERWDVVQWPCKDGLEILAVLARQKIEHRAEDVSLSNAWSIVIGDQGPAQ</sequence>
<proteinExistence type="predicted"/>
<dbReference type="OrthoDB" id="10609050at2759"/>
<dbReference type="EMBL" id="JAAAJB010000022">
    <property type="protein sequence ID" value="KAG0269556.1"/>
    <property type="molecule type" value="Genomic_DNA"/>
</dbReference>
<evidence type="ECO:0000313" key="2">
    <source>
        <dbReference type="Proteomes" id="UP000807716"/>
    </source>
</evidence>
<comment type="caution">
    <text evidence="1">The sequence shown here is derived from an EMBL/GenBank/DDBJ whole genome shotgun (WGS) entry which is preliminary data.</text>
</comment>
<reference evidence="1" key="1">
    <citation type="journal article" date="2020" name="Fungal Divers.">
        <title>Resolving the Mortierellaceae phylogeny through synthesis of multi-gene phylogenetics and phylogenomics.</title>
        <authorList>
            <person name="Vandepol N."/>
            <person name="Liber J."/>
            <person name="Desiro A."/>
            <person name="Na H."/>
            <person name="Kennedy M."/>
            <person name="Barry K."/>
            <person name="Grigoriev I.V."/>
            <person name="Miller A.N."/>
            <person name="O'Donnell K."/>
            <person name="Stajich J.E."/>
            <person name="Bonito G."/>
        </authorList>
    </citation>
    <scope>NUCLEOTIDE SEQUENCE</scope>
    <source>
        <strain evidence="1">BC1065</strain>
    </source>
</reference>
<organism evidence="1 2">
    <name type="scientific">Actinomortierella ambigua</name>
    <dbReference type="NCBI Taxonomy" id="1343610"/>
    <lineage>
        <taxon>Eukaryota</taxon>
        <taxon>Fungi</taxon>
        <taxon>Fungi incertae sedis</taxon>
        <taxon>Mucoromycota</taxon>
        <taxon>Mortierellomycotina</taxon>
        <taxon>Mortierellomycetes</taxon>
        <taxon>Mortierellales</taxon>
        <taxon>Mortierellaceae</taxon>
        <taxon>Actinomortierella</taxon>
    </lineage>
</organism>
<evidence type="ECO:0000313" key="1">
    <source>
        <dbReference type="EMBL" id="KAG0269556.1"/>
    </source>
</evidence>
<dbReference type="AlphaFoldDB" id="A0A9P6UCU4"/>
<name>A0A9P6UCU4_9FUNG</name>
<gene>
    <name evidence="1" type="ORF">DFQ27_003019</name>
</gene>
<dbReference type="Proteomes" id="UP000807716">
    <property type="component" value="Unassembled WGS sequence"/>
</dbReference>
<accession>A0A9P6UCU4</accession>
<protein>
    <submittedName>
        <fullName evidence="1">Uncharacterized protein</fullName>
    </submittedName>
</protein>